<feature type="signal peptide" evidence="5">
    <location>
        <begin position="1"/>
        <end position="20"/>
    </location>
</feature>
<keyword evidence="7" id="KW-1185">Reference proteome</keyword>
<evidence type="ECO:0000256" key="3">
    <source>
        <dbReference type="ARBA" id="ARBA00022807"/>
    </source>
</evidence>
<dbReference type="PIRSF" id="PIRSF005700">
    <property type="entry name" value="PepC"/>
    <property type="match status" value="1"/>
</dbReference>
<feature type="chain" id="PRO_5046850676" description="Aminopeptidase" evidence="5">
    <location>
        <begin position="21"/>
        <end position="394"/>
    </location>
</feature>
<keyword evidence="4" id="KW-0031">Aminopeptidase</keyword>
<name>A0ABP8G3E8_9BACT</name>
<dbReference type="InterPro" id="IPR004134">
    <property type="entry name" value="Peptidase_C1B"/>
</dbReference>
<accession>A0ABP8G3E8</accession>
<keyword evidence="2 4" id="KW-0378">Hydrolase</keyword>
<protein>
    <recommendedName>
        <fullName evidence="4">Aminopeptidase</fullName>
    </recommendedName>
</protein>
<evidence type="ECO:0000256" key="1">
    <source>
        <dbReference type="ARBA" id="ARBA00022670"/>
    </source>
</evidence>
<gene>
    <name evidence="6" type="ORF">GCM10023143_28420</name>
</gene>
<dbReference type="InterPro" id="IPR038765">
    <property type="entry name" value="Papain-like_cys_pep_sf"/>
</dbReference>
<reference evidence="7" key="1">
    <citation type="journal article" date="2019" name="Int. J. Syst. Evol. Microbiol.">
        <title>The Global Catalogue of Microorganisms (GCM) 10K type strain sequencing project: providing services to taxonomists for standard genome sequencing and annotation.</title>
        <authorList>
            <consortium name="The Broad Institute Genomics Platform"/>
            <consortium name="The Broad Institute Genome Sequencing Center for Infectious Disease"/>
            <person name="Wu L."/>
            <person name="Ma J."/>
        </authorList>
    </citation>
    <scope>NUCLEOTIDE SEQUENCE [LARGE SCALE GENOMIC DNA]</scope>
    <source>
        <strain evidence="7">JCM 17664</strain>
    </source>
</reference>
<keyword evidence="3 4" id="KW-0788">Thiol protease</keyword>
<dbReference type="Gene3D" id="3.90.70.10">
    <property type="entry name" value="Cysteine proteinases"/>
    <property type="match status" value="1"/>
</dbReference>
<keyword evidence="1 4" id="KW-0645">Protease</keyword>
<dbReference type="Pfam" id="PF03051">
    <property type="entry name" value="Peptidase_C1_2"/>
    <property type="match status" value="1"/>
</dbReference>
<evidence type="ECO:0000256" key="5">
    <source>
        <dbReference type="SAM" id="SignalP"/>
    </source>
</evidence>
<evidence type="ECO:0000313" key="6">
    <source>
        <dbReference type="EMBL" id="GAA4316512.1"/>
    </source>
</evidence>
<dbReference type="PANTHER" id="PTHR10363">
    <property type="entry name" value="BLEOMYCIN HYDROLASE"/>
    <property type="match status" value="1"/>
</dbReference>
<comment type="similarity">
    <text evidence="4">Belongs to the peptidase C1 family.</text>
</comment>
<dbReference type="SUPFAM" id="SSF54001">
    <property type="entry name" value="Cysteine proteinases"/>
    <property type="match status" value="1"/>
</dbReference>
<organism evidence="6 7">
    <name type="scientific">Compostibacter hankyongensis</name>
    <dbReference type="NCBI Taxonomy" id="1007089"/>
    <lineage>
        <taxon>Bacteria</taxon>
        <taxon>Pseudomonadati</taxon>
        <taxon>Bacteroidota</taxon>
        <taxon>Chitinophagia</taxon>
        <taxon>Chitinophagales</taxon>
        <taxon>Chitinophagaceae</taxon>
        <taxon>Compostibacter</taxon>
    </lineage>
</organism>
<evidence type="ECO:0000313" key="7">
    <source>
        <dbReference type="Proteomes" id="UP001501207"/>
    </source>
</evidence>
<proteinExistence type="inferred from homology"/>
<evidence type="ECO:0000256" key="4">
    <source>
        <dbReference type="PIRNR" id="PIRNR005700"/>
    </source>
</evidence>
<dbReference type="PROSITE" id="PS00139">
    <property type="entry name" value="THIOL_PROTEASE_CYS"/>
    <property type="match status" value="1"/>
</dbReference>
<sequence>MYNKTVLTLALLLTWGLSYAQVDLVNKVINNKSEQASSGFHFTTVVNAETTPVENQGASGTCWSYSTNSFLESEMIKAGKQPVPLSKIYTARCSYIDKAENYVRMHGSLNWGDGGEPHDVVNMYAKYGTMPESVYTGLHYGTKHNNFGEMQEILKGMLDAVVKNKNGTLTPAWKKAFTAVLDSYLGAVPEKFTYNGKDYTPDSFAKEVVGLNPDNYVEFISVTTSPYWQKAMMMVPDNWAFQQDWNIPMDDITKIIDHALKQGYTIAWGTDVSEPYFSWKNGVAYVPERDLAAMTSQEKAGLFNGPQPEMNITPELRQEAFDNYNTTDDHGMQITGIAKDQNGKEYYIVKNSWGTDNDHQGYLYVTKAFVAYKTTSFLVNKKGVPEDIRKKVGI</sequence>
<comment type="caution">
    <text evidence="6">The sequence shown here is derived from an EMBL/GenBank/DDBJ whole genome shotgun (WGS) entry which is preliminary data.</text>
</comment>
<dbReference type="InterPro" id="IPR000169">
    <property type="entry name" value="Pept_cys_AS"/>
</dbReference>
<dbReference type="Proteomes" id="UP001501207">
    <property type="component" value="Unassembled WGS sequence"/>
</dbReference>
<dbReference type="EMBL" id="BAABFN010000009">
    <property type="protein sequence ID" value="GAA4316512.1"/>
    <property type="molecule type" value="Genomic_DNA"/>
</dbReference>
<evidence type="ECO:0000256" key="2">
    <source>
        <dbReference type="ARBA" id="ARBA00022801"/>
    </source>
</evidence>
<keyword evidence="5" id="KW-0732">Signal</keyword>
<dbReference type="RefSeq" id="WP_344980479.1">
    <property type="nucleotide sequence ID" value="NZ_BAABFN010000009.1"/>
</dbReference>
<dbReference type="PANTHER" id="PTHR10363:SF2">
    <property type="entry name" value="BLEOMYCIN HYDROLASE"/>
    <property type="match status" value="1"/>
</dbReference>